<gene>
    <name evidence="2" type="ORF">C6P45_004769</name>
</gene>
<accession>A0A9P7BC85</accession>
<dbReference type="InterPro" id="IPR050228">
    <property type="entry name" value="Carboxylesterase_BioH"/>
</dbReference>
<organism evidence="2 3">
    <name type="scientific">Maudiozyma exigua</name>
    <name type="common">Yeast</name>
    <name type="synonym">Kazachstania exigua</name>
    <dbReference type="NCBI Taxonomy" id="34358"/>
    <lineage>
        <taxon>Eukaryota</taxon>
        <taxon>Fungi</taxon>
        <taxon>Dikarya</taxon>
        <taxon>Ascomycota</taxon>
        <taxon>Saccharomycotina</taxon>
        <taxon>Saccharomycetes</taxon>
        <taxon>Saccharomycetales</taxon>
        <taxon>Saccharomycetaceae</taxon>
        <taxon>Maudiozyma</taxon>
    </lineage>
</organism>
<comment type="caution">
    <text evidence="2">The sequence shown here is derived from an EMBL/GenBank/DDBJ whole genome shotgun (WGS) entry which is preliminary data.</text>
</comment>
<evidence type="ECO:0000313" key="3">
    <source>
        <dbReference type="Proteomes" id="UP000750334"/>
    </source>
</evidence>
<reference evidence="2 3" key="1">
    <citation type="submission" date="2020-11" db="EMBL/GenBank/DDBJ databases">
        <title>Kefir isolates.</title>
        <authorList>
            <person name="Marcisauskas S."/>
            <person name="Kim Y."/>
            <person name="Blasche S."/>
        </authorList>
    </citation>
    <scope>NUCLEOTIDE SEQUENCE [LARGE SCALE GENOMIC DNA]</scope>
    <source>
        <strain evidence="2 3">OG2</strain>
    </source>
</reference>
<sequence>MQTIIENNYKKETKITAAVPSRTKGATLIHEVDTLQLVYDLYTYTGDKVVATTPLHSINFLFLHGSGMNRAVWEYYVAYILEIMKQKNVHWKINKIITMDQVTHGDSAELNRHKLGTNFDWADGARDACKVAQEEFLPTSDTNCYNVVVGHSMGGFQSLACNVLCPDLFNLSILIEPVVYVPHVQNKDNVTIIPPRFYNALWSKMTDNFKNMEEFETFMKNDSFYKKSNSEILQRMIQFEAIHTMEGTIKTKISQEQNMLCYLTLDPTARWLIGSLPYIKIPVHGIVGGISTWCPPQNQELLVSRIPLYEKDVIPDGDHLVNLEDPGTCLNRIVERITEFIDSSKVGESESKKGFVSDAQREKLFKVNFSKFKEERVKDGPIILAKL</sequence>
<evidence type="ECO:0000259" key="1">
    <source>
        <dbReference type="Pfam" id="PF12697"/>
    </source>
</evidence>
<dbReference type="OrthoDB" id="94039at2759"/>
<dbReference type="EMBL" id="PUHR01000007">
    <property type="protein sequence ID" value="KAG0671894.1"/>
    <property type="molecule type" value="Genomic_DNA"/>
</dbReference>
<dbReference type="AlphaFoldDB" id="A0A9P7BC85"/>
<dbReference type="Pfam" id="PF12697">
    <property type="entry name" value="Abhydrolase_6"/>
    <property type="match status" value="1"/>
</dbReference>
<feature type="domain" description="AB hydrolase-1" evidence="1">
    <location>
        <begin position="60"/>
        <end position="327"/>
    </location>
</feature>
<protein>
    <recommendedName>
        <fullName evidence="1">AB hydrolase-1 domain-containing protein</fullName>
    </recommendedName>
</protein>
<proteinExistence type="predicted"/>
<dbReference type="PANTHER" id="PTHR43194">
    <property type="entry name" value="HYDROLASE ALPHA/BETA FOLD FAMILY"/>
    <property type="match status" value="1"/>
</dbReference>
<name>A0A9P7BC85_MAUEX</name>
<evidence type="ECO:0000313" key="2">
    <source>
        <dbReference type="EMBL" id="KAG0671894.1"/>
    </source>
</evidence>
<dbReference type="PANTHER" id="PTHR43194:SF2">
    <property type="entry name" value="PEROXISOMAL MEMBRANE PROTEIN LPX1"/>
    <property type="match status" value="1"/>
</dbReference>
<dbReference type="Proteomes" id="UP000750334">
    <property type="component" value="Unassembled WGS sequence"/>
</dbReference>
<dbReference type="InterPro" id="IPR000073">
    <property type="entry name" value="AB_hydrolase_1"/>
</dbReference>
<dbReference type="Gene3D" id="3.40.50.1820">
    <property type="entry name" value="alpha/beta hydrolase"/>
    <property type="match status" value="1"/>
</dbReference>
<dbReference type="InterPro" id="IPR029058">
    <property type="entry name" value="AB_hydrolase_fold"/>
</dbReference>
<dbReference type="SUPFAM" id="SSF53474">
    <property type="entry name" value="alpha/beta-Hydrolases"/>
    <property type="match status" value="1"/>
</dbReference>
<keyword evidence="3" id="KW-1185">Reference proteome</keyword>